<evidence type="ECO:0000313" key="2">
    <source>
        <dbReference type="Proteomes" id="UP000031104"/>
    </source>
</evidence>
<dbReference type="KEGG" id="fgu:SD28_06530"/>
<dbReference type="AlphaFoldDB" id="A0A0A8EAU5"/>
<gene>
    <name evidence="1" type="ORF">SD28_06530</name>
</gene>
<dbReference type="EMBL" id="CP010427">
    <property type="protein sequence ID" value="AJC49306.1"/>
    <property type="molecule type" value="Genomic_DNA"/>
</dbReference>
<sequence>MEKSLGSQNICNECEYVFYHTNENDHFIGKLCHRCNIKFLIARKALITAIDKYISLPKKAGWIHYHGNRGVRRARELKALFIKCENKRDIDEIYNNFLGRSFIERSFFKEGVINRNLASLLNGGNTYPSSLRSIIRRTDLKVLDNNTESIEALLLDNILGKYRYEKPINYKKVYDATTKIQAAWRNTVFRHNRSAYPFGIEDSIRPLKLKSPKMPTINDWFVLNRFHDKRDDVGGYHVFLFKIYEITNDYIFFKFYEEGAGLPTLPKGDSQIEFERRLELFGRISSVYNQKSLPIQSALYKLKLEKSIKYFFDGCIPIITIQDNVVDSIVREYVRKFIDKKTINKYGDKLPLHSYVTAPERYTPSYPTKIHNCSSFLNYLLTELSKIYASRDF</sequence>
<name>A0A0A8EAU5_9GAMM</name>
<keyword evidence="2" id="KW-1185">Reference proteome</keyword>
<reference evidence="1 2" key="1">
    <citation type="submission" date="2014-12" db="EMBL/GenBank/DDBJ databases">
        <title>Complete genome sequence of Francisella guanzhouensis strain 08HL01032 isolated from air-conditioning system in China.</title>
        <authorList>
            <person name="Svensson D."/>
            <person name="Ohrman C."/>
            <person name="Backman S."/>
            <person name="Karlsson E."/>
            <person name="Nilsson E."/>
            <person name="Bystrom M."/>
            <person name="Larkeryd A."/>
            <person name="Stenberg P."/>
            <person name="Scholtz H.C."/>
            <person name="Forsman M."/>
            <person name="Sjodin A."/>
        </authorList>
    </citation>
    <scope>NUCLEOTIDE SEQUENCE [LARGE SCALE GENOMIC DNA]</scope>
    <source>
        <strain evidence="1 2">08HL01032</strain>
    </source>
</reference>
<accession>A0A0A8EAU5</accession>
<dbReference type="STRING" id="594679.SD28_06530"/>
<proteinExistence type="predicted"/>
<evidence type="ECO:0000313" key="1">
    <source>
        <dbReference type="EMBL" id="AJC49306.1"/>
    </source>
</evidence>
<organism evidence="1 2">
    <name type="scientific">Allofrancisella guangzhouensis</name>
    <dbReference type="NCBI Taxonomy" id="594679"/>
    <lineage>
        <taxon>Bacteria</taxon>
        <taxon>Pseudomonadati</taxon>
        <taxon>Pseudomonadota</taxon>
        <taxon>Gammaproteobacteria</taxon>
        <taxon>Thiotrichales</taxon>
        <taxon>Francisellaceae</taxon>
        <taxon>Allofrancisella</taxon>
    </lineage>
</organism>
<dbReference type="HOGENOM" id="CLU_701614_0_0_6"/>
<dbReference type="RefSeq" id="WP_039125245.1">
    <property type="nucleotide sequence ID" value="NZ_CP010427.1"/>
</dbReference>
<dbReference type="Proteomes" id="UP000031104">
    <property type="component" value="Chromosome"/>
</dbReference>
<protein>
    <submittedName>
        <fullName evidence="1">Uncharacterized protein</fullName>
    </submittedName>
</protein>